<keyword evidence="3" id="KW-1185">Reference proteome</keyword>
<proteinExistence type="predicted"/>
<evidence type="ECO:0000256" key="1">
    <source>
        <dbReference type="SAM" id="SignalP"/>
    </source>
</evidence>
<keyword evidence="1" id="KW-0732">Signal</keyword>
<reference evidence="2" key="1">
    <citation type="submission" date="2021-08" db="EMBL/GenBank/DDBJ databases">
        <title>WGS assembly of Ceratopteris richardii.</title>
        <authorList>
            <person name="Marchant D.B."/>
            <person name="Chen G."/>
            <person name="Jenkins J."/>
            <person name="Shu S."/>
            <person name="Leebens-Mack J."/>
            <person name="Grimwood J."/>
            <person name="Schmutz J."/>
            <person name="Soltis P."/>
            <person name="Soltis D."/>
            <person name="Chen Z.-H."/>
        </authorList>
    </citation>
    <scope>NUCLEOTIDE SEQUENCE</scope>
    <source>
        <strain evidence="2">Whitten #5841</strain>
        <tissue evidence="2">Leaf</tissue>
    </source>
</reference>
<name>A0A8T2UQU3_CERRI</name>
<protein>
    <submittedName>
        <fullName evidence="2">Uncharacterized protein</fullName>
    </submittedName>
</protein>
<accession>A0A8T2UQU3</accession>
<gene>
    <name evidence="2" type="ORF">KP509_05G085800</name>
</gene>
<dbReference type="EMBL" id="CM035410">
    <property type="protein sequence ID" value="KAH7437722.1"/>
    <property type="molecule type" value="Genomic_DNA"/>
</dbReference>
<dbReference type="AlphaFoldDB" id="A0A8T2UQU3"/>
<organism evidence="2 3">
    <name type="scientific">Ceratopteris richardii</name>
    <name type="common">Triangle waterfern</name>
    <dbReference type="NCBI Taxonomy" id="49495"/>
    <lineage>
        <taxon>Eukaryota</taxon>
        <taxon>Viridiplantae</taxon>
        <taxon>Streptophyta</taxon>
        <taxon>Embryophyta</taxon>
        <taxon>Tracheophyta</taxon>
        <taxon>Polypodiopsida</taxon>
        <taxon>Polypodiidae</taxon>
        <taxon>Polypodiales</taxon>
        <taxon>Pteridineae</taxon>
        <taxon>Pteridaceae</taxon>
        <taxon>Parkerioideae</taxon>
        <taxon>Ceratopteris</taxon>
    </lineage>
</organism>
<sequence length="43" mass="5236">MHCYASFGVIFFLLCHYLIPMQIPCEVTNLFTWLKCEQYRTFQ</sequence>
<evidence type="ECO:0000313" key="2">
    <source>
        <dbReference type="EMBL" id="KAH7437722.1"/>
    </source>
</evidence>
<comment type="caution">
    <text evidence="2">The sequence shown here is derived from an EMBL/GenBank/DDBJ whole genome shotgun (WGS) entry which is preliminary data.</text>
</comment>
<feature type="chain" id="PRO_5035888714" evidence="1">
    <location>
        <begin position="21"/>
        <end position="43"/>
    </location>
</feature>
<evidence type="ECO:0000313" key="3">
    <source>
        <dbReference type="Proteomes" id="UP000825935"/>
    </source>
</evidence>
<feature type="signal peptide" evidence="1">
    <location>
        <begin position="1"/>
        <end position="20"/>
    </location>
</feature>
<dbReference type="Proteomes" id="UP000825935">
    <property type="component" value="Chromosome 5"/>
</dbReference>